<gene>
    <name evidence="1" type="ORF">H9W90_00170</name>
</gene>
<sequence length="118" mass="14062">MLTNYENSLDLLEYSNKHKLYIKLIKQLNKDFNLANFNFHLSEDSNPIDLKTTLNKAVKDLLINDSNTYNALLYRVDVSEEALRINKSIDVDSHSEYVTFLILKRVWKKVWFREKYKS</sequence>
<dbReference type="RefSeq" id="WP_187482480.1">
    <property type="nucleotide sequence ID" value="NZ_CP060695.1"/>
</dbReference>
<name>A0A7G9LAC7_9FLAO</name>
<protein>
    <submittedName>
        <fullName evidence="1">Uncharacterized protein</fullName>
    </submittedName>
</protein>
<accession>A0A7G9LAC7</accession>
<keyword evidence="2" id="KW-1185">Reference proteome</keyword>
<evidence type="ECO:0000313" key="2">
    <source>
        <dbReference type="Proteomes" id="UP000515808"/>
    </source>
</evidence>
<dbReference type="EMBL" id="CP060695">
    <property type="protein sequence ID" value="QNM85576.1"/>
    <property type="molecule type" value="Genomic_DNA"/>
</dbReference>
<reference evidence="1 2" key="1">
    <citation type="submission" date="2020-08" db="EMBL/GenBank/DDBJ databases">
        <title>Polaribacter sp. L12M9 isolated from gut of the Korean scallop.</title>
        <authorList>
            <person name="Jeong Y.S."/>
        </authorList>
    </citation>
    <scope>NUCLEOTIDE SEQUENCE [LARGE SCALE GENOMIC DNA]</scope>
    <source>
        <strain evidence="1 2">L12M9</strain>
    </source>
</reference>
<proteinExistence type="predicted"/>
<evidence type="ECO:0000313" key="1">
    <source>
        <dbReference type="EMBL" id="QNM85576.1"/>
    </source>
</evidence>
<dbReference type="Proteomes" id="UP000515808">
    <property type="component" value="Chromosome"/>
</dbReference>
<organism evidence="1 2">
    <name type="scientific">Polaribacter pectinis</name>
    <dbReference type="NCBI Taxonomy" id="2738844"/>
    <lineage>
        <taxon>Bacteria</taxon>
        <taxon>Pseudomonadati</taxon>
        <taxon>Bacteroidota</taxon>
        <taxon>Flavobacteriia</taxon>
        <taxon>Flavobacteriales</taxon>
        <taxon>Flavobacteriaceae</taxon>
    </lineage>
</organism>
<dbReference type="KEGG" id="ppec:H9W90_00170"/>
<dbReference type="AlphaFoldDB" id="A0A7G9LAC7"/>